<protein>
    <submittedName>
        <fullName evidence="1">Siphovirus Gp157 family protein</fullName>
    </submittedName>
</protein>
<dbReference type="EMBL" id="CP106753">
    <property type="protein sequence ID" value="UXY14775.1"/>
    <property type="molecule type" value="Genomic_DNA"/>
</dbReference>
<sequence length="165" mass="18516">MKLYEIGDQYLAALQDLSARVESGELDPAVLADTMEGLQGEWEEKALNVAKYIATLEAEAAAIKTVEEVKAARRKLLEAQADRLRAYLSREAERLGIYPKDAEIAIAPVKSQAVQIDDETQLPADYWREIPARREPDKALIKQAIKDGFRVPGAHIEHRHSVRIK</sequence>
<accession>A0ABY6DK87</accession>
<organism evidence="1 2">
    <name type="scientific">Chitiniphilus purpureus</name>
    <dbReference type="NCBI Taxonomy" id="2981137"/>
    <lineage>
        <taxon>Bacteria</taxon>
        <taxon>Pseudomonadati</taxon>
        <taxon>Pseudomonadota</taxon>
        <taxon>Betaproteobacteria</taxon>
        <taxon>Neisseriales</taxon>
        <taxon>Chitinibacteraceae</taxon>
        <taxon>Chitiniphilus</taxon>
    </lineage>
</organism>
<proteinExistence type="predicted"/>
<dbReference type="InterPro" id="IPR008840">
    <property type="entry name" value="Sipho_Gp157"/>
</dbReference>
<name>A0ABY6DK87_9NEIS</name>
<evidence type="ECO:0000313" key="1">
    <source>
        <dbReference type="EMBL" id="UXY14775.1"/>
    </source>
</evidence>
<dbReference type="Pfam" id="PF05565">
    <property type="entry name" value="Sipho_Gp157"/>
    <property type="match status" value="1"/>
</dbReference>
<dbReference type="Proteomes" id="UP001061302">
    <property type="component" value="Chromosome"/>
</dbReference>
<gene>
    <name evidence="1" type="ORF">N8I74_15840</name>
</gene>
<dbReference type="RefSeq" id="WP_263124082.1">
    <property type="nucleotide sequence ID" value="NZ_CP106753.1"/>
</dbReference>
<reference evidence="1" key="1">
    <citation type="submission" date="2022-10" db="EMBL/GenBank/DDBJ databases">
        <title>Chitiniphilus purpureus sp. nov., a novel chitin-degrading bacterium isolated from crawfish pond sediment.</title>
        <authorList>
            <person name="Li K."/>
        </authorList>
    </citation>
    <scope>NUCLEOTIDE SEQUENCE</scope>
    <source>
        <strain evidence="1">CD1</strain>
    </source>
</reference>
<keyword evidence="2" id="KW-1185">Reference proteome</keyword>
<evidence type="ECO:0000313" key="2">
    <source>
        <dbReference type="Proteomes" id="UP001061302"/>
    </source>
</evidence>